<keyword evidence="7" id="KW-0046">Antibiotic resistance</keyword>
<feature type="transmembrane region" description="Helical" evidence="9">
    <location>
        <begin position="216"/>
        <end position="236"/>
    </location>
</feature>
<evidence type="ECO:0000313" key="12">
    <source>
        <dbReference type="Proteomes" id="UP000008703"/>
    </source>
</evidence>
<feature type="transmembrane region" description="Helical" evidence="9">
    <location>
        <begin position="188"/>
        <end position="210"/>
    </location>
</feature>
<evidence type="ECO:0000313" key="11">
    <source>
        <dbReference type="EMBL" id="AEM84466.1"/>
    </source>
</evidence>
<keyword evidence="6 9" id="KW-0472">Membrane</keyword>
<dbReference type="PANTHER" id="PTHR42718:SF46">
    <property type="entry name" value="BLR6921 PROTEIN"/>
    <property type="match status" value="1"/>
</dbReference>
<keyword evidence="12" id="KW-1185">Reference proteome</keyword>
<comment type="subcellular location">
    <subcellularLocation>
        <location evidence="1">Cell membrane</location>
        <topology evidence="1">Multi-pass membrane protein</topology>
    </subcellularLocation>
</comment>
<feature type="transmembrane region" description="Helical" evidence="9">
    <location>
        <begin position="320"/>
        <end position="341"/>
    </location>
</feature>
<feature type="transmembrane region" description="Helical" evidence="9">
    <location>
        <begin position="479"/>
        <end position="503"/>
    </location>
</feature>
<dbReference type="InterPro" id="IPR011701">
    <property type="entry name" value="MFS"/>
</dbReference>
<keyword evidence="5 9" id="KW-1133">Transmembrane helix</keyword>
<feature type="transmembrane region" description="Helical" evidence="9">
    <location>
        <begin position="98"/>
        <end position="116"/>
    </location>
</feature>
<dbReference type="AlphaFoldDB" id="G2P574"/>
<accession>G2P574</accession>
<dbReference type="eggNOG" id="COG0477">
    <property type="taxonomic scope" value="Bacteria"/>
</dbReference>
<organism evidence="11 12">
    <name type="scientific">Streptomyces violaceusniger (strain Tu 4113)</name>
    <dbReference type="NCBI Taxonomy" id="653045"/>
    <lineage>
        <taxon>Bacteria</taxon>
        <taxon>Bacillati</taxon>
        <taxon>Actinomycetota</taxon>
        <taxon>Actinomycetes</taxon>
        <taxon>Kitasatosporales</taxon>
        <taxon>Streptomycetaceae</taxon>
        <taxon>Streptomyces</taxon>
        <taxon>Streptomyces violaceusniger group</taxon>
    </lineage>
</organism>
<dbReference type="PANTHER" id="PTHR42718">
    <property type="entry name" value="MAJOR FACILITATOR SUPERFAMILY MULTIDRUG TRANSPORTER MFSC"/>
    <property type="match status" value="1"/>
</dbReference>
<gene>
    <name evidence="11" type="ORF">Strvi_4912</name>
</gene>
<feature type="region of interest" description="Disordered" evidence="8">
    <location>
        <begin position="516"/>
        <end position="538"/>
    </location>
</feature>
<feature type="compositionally biased region" description="Polar residues" evidence="8">
    <location>
        <begin position="25"/>
        <end position="40"/>
    </location>
</feature>
<feature type="transmembrane region" description="Helical" evidence="9">
    <location>
        <begin position="353"/>
        <end position="370"/>
    </location>
</feature>
<dbReference type="GO" id="GO:0005886">
    <property type="term" value="C:plasma membrane"/>
    <property type="evidence" value="ECO:0007669"/>
    <property type="project" value="UniProtKB-SubCell"/>
</dbReference>
<feature type="domain" description="Major facilitator superfamily (MFS) profile" evidence="10">
    <location>
        <begin position="62"/>
        <end position="508"/>
    </location>
</feature>
<reference evidence="11" key="1">
    <citation type="submission" date="2011-08" db="EMBL/GenBank/DDBJ databases">
        <title>Complete sequence of chromosome of Streptomyces violaceusniger Tu 4113.</title>
        <authorList>
            <consortium name="US DOE Joint Genome Institute"/>
            <person name="Lucas S."/>
            <person name="Han J."/>
            <person name="Lapidus A."/>
            <person name="Cheng J.-F."/>
            <person name="Goodwin L."/>
            <person name="Pitluck S."/>
            <person name="Peters L."/>
            <person name="Ivanova N."/>
            <person name="Daligault H."/>
            <person name="Detter J.C."/>
            <person name="Han C."/>
            <person name="Tapia R."/>
            <person name="Land M."/>
            <person name="Hauser L."/>
            <person name="Kyrpides N."/>
            <person name="Ivanova N."/>
            <person name="Pagani I."/>
            <person name="Hagen A."/>
            <person name="Katz L."/>
            <person name="Fiedler H.-P."/>
            <person name="Keasling J."/>
            <person name="Fortman J."/>
            <person name="Woyke T."/>
        </authorList>
    </citation>
    <scope>NUCLEOTIDE SEQUENCE [LARGE SCALE GENOMIC DNA]</scope>
    <source>
        <strain evidence="11">Tu 4113</strain>
    </source>
</reference>
<feature type="transmembrane region" description="Helical" evidence="9">
    <location>
        <begin position="446"/>
        <end position="467"/>
    </location>
</feature>
<evidence type="ECO:0000259" key="10">
    <source>
        <dbReference type="PROSITE" id="PS50850"/>
    </source>
</evidence>
<feature type="transmembrane region" description="Helical" evidence="9">
    <location>
        <begin position="248"/>
        <end position="268"/>
    </location>
</feature>
<evidence type="ECO:0000256" key="2">
    <source>
        <dbReference type="ARBA" id="ARBA00022448"/>
    </source>
</evidence>
<dbReference type="GO" id="GO:0022857">
    <property type="term" value="F:transmembrane transporter activity"/>
    <property type="evidence" value="ECO:0007669"/>
    <property type="project" value="InterPro"/>
</dbReference>
<feature type="transmembrane region" description="Helical" evidence="9">
    <location>
        <begin position="406"/>
        <end position="425"/>
    </location>
</feature>
<feature type="transmembrane region" description="Helical" evidence="9">
    <location>
        <begin position="128"/>
        <end position="147"/>
    </location>
</feature>
<dbReference type="SUPFAM" id="SSF103473">
    <property type="entry name" value="MFS general substrate transporter"/>
    <property type="match status" value="1"/>
</dbReference>
<proteinExistence type="predicted"/>
<evidence type="ECO:0000256" key="1">
    <source>
        <dbReference type="ARBA" id="ARBA00004651"/>
    </source>
</evidence>
<dbReference type="Pfam" id="PF07690">
    <property type="entry name" value="MFS_1"/>
    <property type="match status" value="1"/>
</dbReference>
<keyword evidence="4 9" id="KW-0812">Transmembrane</keyword>
<dbReference type="InterPro" id="IPR005829">
    <property type="entry name" value="Sugar_transporter_CS"/>
</dbReference>
<feature type="transmembrane region" description="Helical" evidence="9">
    <location>
        <begin position="280"/>
        <end position="299"/>
    </location>
</feature>
<dbReference type="Gene3D" id="1.20.1250.20">
    <property type="entry name" value="MFS general substrate transporter like domains"/>
    <property type="match status" value="1"/>
</dbReference>
<evidence type="ECO:0000256" key="4">
    <source>
        <dbReference type="ARBA" id="ARBA00022692"/>
    </source>
</evidence>
<evidence type="ECO:0000256" key="3">
    <source>
        <dbReference type="ARBA" id="ARBA00022475"/>
    </source>
</evidence>
<evidence type="ECO:0000256" key="7">
    <source>
        <dbReference type="ARBA" id="ARBA00023251"/>
    </source>
</evidence>
<dbReference type="InterPro" id="IPR036259">
    <property type="entry name" value="MFS_trans_sf"/>
</dbReference>
<evidence type="ECO:0000256" key="9">
    <source>
        <dbReference type="SAM" id="Phobius"/>
    </source>
</evidence>
<protein>
    <submittedName>
        <fullName evidence="11">Major facilitator superfamily MFS_1</fullName>
    </submittedName>
</protein>
<evidence type="ECO:0000256" key="8">
    <source>
        <dbReference type="SAM" id="MobiDB-lite"/>
    </source>
</evidence>
<dbReference type="EMBL" id="CP002994">
    <property type="protein sequence ID" value="AEM84466.1"/>
    <property type="molecule type" value="Genomic_DNA"/>
</dbReference>
<feature type="transmembrane region" description="Helical" evidence="9">
    <location>
        <begin position="153"/>
        <end position="176"/>
    </location>
</feature>
<name>G2P574_STRV4</name>
<keyword evidence="2" id="KW-0813">Transport</keyword>
<evidence type="ECO:0000256" key="6">
    <source>
        <dbReference type="ARBA" id="ARBA00023136"/>
    </source>
</evidence>
<evidence type="ECO:0000256" key="5">
    <source>
        <dbReference type="ARBA" id="ARBA00022989"/>
    </source>
</evidence>
<feature type="transmembrane region" description="Helical" evidence="9">
    <location>
        <begin position="382"/>
        <end position="400"/>
    </location>
</feature>
<dbReference type="PROSITE" id="PS00216">
    <property type="entry name" value="SUGAR_TRANSPORT_1"/>
    <property type="match status" value="1"/>
</dbReference>
<dbReference type="Proteomes" id="UP000008703">
    <property type="component" value="Chromosome"/>
</dbReference>
<feature type="compositionally biased region" description="Basic and acidic residues" evidence="8">
    <location>
        <begin position="521"/>
        <end position="538"/>
    </location>
</feature>
<dbReference type="GO" id="GO:0046677">
    <property type="term" value="P:response to antibiotic"/>
    <property type="evidence" value="ECO:0007669"/>
    <property type="project" value="UniProtKB-KW"/>
</dbReference>
<dbReference type="InterPro" id="IPR020846">
    <property type="entry name" value="MFS_dom"/>
</dbReference>
<sequence>MTDPNHGPRTTEPGSGDPIERESKSMTQEASGPLSAQTSPAGEGLTGLRPAGPAGATPGALALLTLCAAHFMDAIDLSDVGVALPAIQNDLGMSPASLQWVMSAYALGYGGFLLLGGRAADLLGRRRTFLAAVGVFAVVSVAGAVAPSGGLLIVARLVKGVAAGFLAPAALSLITTNWPEGPERGRALGWYATAGAGGFVGGLVLGGVLTEVSWRLVFALPVPIAVAALIAGGRLLPPDPPRAGRGRIDVAGALTVTGGLLLCVYAIAQAPEHGWTSVRTIALFAATAVLLALFVRIEARAGTPLVPLSFLTRRQSVGTNLTIFAMWGAYTSFAFLATLYLQNVLGWTPLETAGAFVPLGLVNGAVAPFAGRLAARFGTHRMIAAGMLLLAASYAMFFRIGPDSSFVSVVLPVMVLNGLGTAATFPALNMSAVTGVPDRDQGLAGALLNTSMQIGGAVVLAVVTAVADAGQRANATDPLAGYVPAIAVIVGCVLAGLAATTLIRNARAHTTLPTTAASHGGIEEGQHHDDTHSSHSSR</sequence>
<dbReference type="CDD" id="cd17321">
    <property type="entry name" value="MFS_MMR_MDR_like"/>
    <property type="match status" value="1"/>
</dbReference>
<dbReference type="HOGENOM" id="CLU_000960_28_2_11"/>
<keyword evidence="3" id="KW-1003">Cell membrane</keyword>
<dbReference type="PROSITE" id="PS50850">
    <property type="entry name" value="MFS"/>
    <property type="match status" value="1"/>
</dbReference>
<dbReference type="Gene3D" id="1.20.1720.10">
    <property type="entry name" value="Multidrug resistance protein D"/>
    <property type="match status" value="1"/>
</dbReference>
<feature type="region of interest" description="Disordered" evidence="8">
    <location>
        <begin position="1"/>
        <end position="51"/>
    </location>
</feature>
<dbReference type="KEGG" id="svl:Strvi_4912"/>